<dbReference type="SUPFAM" id="SSF103032">
    <property type="entry name" value="Hypothetical protein YwqG"/>
    <property type="match status" value="1"/>
</dbReference>
<dbReference type="Gene3D" id="2.30.320.10">
    <property type="entry name" value="YwqG-like"/>
    <property type="match status" value="1"/>
</dbReference>
<evidence type="ECO:0000313" key="2">
    <source>
        <dbReference type="Proteomes" id="UP000235739"/>
    </source>
</evidence>
<dbReference type="Pfam" id="PF09234">
    <property type="entry name" value="DUF1963"/>
    <property type="match status" value="1"/>
</dbReference>
<organism evidence="1 2">
    <name type="scientific">Glutamicibacter arilaitensis</name>
    <dbReference type="NCBI Taxonomy" id="256701"/>
    <lineage>
        <taxon>Bacteria</taxon>
        <taxon>Bacillati</taxon>
        <taxon>Actinomycetota</taxon>
        <taxon>Actinomycetes</taxon>
        <taxon>Micrococcales</taxon>
        <taxon>Micrococcaceae</taxon>
        <taxon>Glutamicibacter</taxon>
    </lineage>
</organism>
<gene>
    <name evidence="1" type="ORF">CIK84_11990</name>
</gene>
<dbReference type="Proteomes" id="UP000235739">
    <property type="component" value="Unassembled WGS sequence"/>
</dbReference>
<reference evidence="1 2" key="1">
    <citation type="journal article" date="2017" name="Elife">
        <title>Extensive horizontal gene transfer in cheese-associated bacteria.</title>
        <authorList>
            <person name="Bonham K.S."/>
            <person name="Wolfe B.E."/>
            <person name="Dutton R.J."/>
        </authorList>
    </citation>
    <scope>NUCLEOTIDE SEQUENCE [LARGE SCALE GENOMIC DNA]</scope>
    <source>
        <strain evidence="1 2">JB182</strain>
    </source>
</reference>
<accession>A0A2N7RZU4</accession>
<dbReference type="InterPro" id="IPR035948">
    <property type="entry name" value="YwqG-like_sf"/>
</dbReference>
<dbReference type="EMBL" id="PNQX01000002">
    <property type="protein sequence ID" value="PMQ19405.1"/>
    <property type="molecule type" value="Genomic_DNA"/>
</dbReference>
<evidence type="ECO:0000313" key="1">
    <source>
        <dbReference type="EMBL" id="PMQ19405.1"/>
    </source>
</evidence>
<comment type="caution">
    <text evidence="1">The sequence shown here is derived from an EMBL/GenBank/DDBJ whole genome shotgun (WGS) entry which is preliminary data.</text>
</comment>
<dbReference type="AlphaFoldDB" id="A0A2N7RZU4"/>
<protein>
    <recommendedName>
        <fullName evidence="3">DUF1963 domain-containing protein</fullName>
    </recommendedName>
</protein>
<evidence type="ECO:0008006" key="3">
    <source>
        <dbReference type="Google" id="ProtNLM"/>
    </source>
</evidence>
<sequence length="337" mass="38928">MWSQGRVGTVTTSNSILDCEVLMTEVLPDPYLYLHDPEEYLSSVRSKFPSIQIEPKVSLGLGVMEFKKPKRMRKELDKEPTRFGASWFGGQPFENGREWPRSSDGTLLTHIAQVDLGYESMNVGDPGFIPTGLPNEGIIQFFHDTQNMGEPEDVEDLLNPPWAIRYFVPENDEVETFAFMESSGDAILSIPLMPLDIDGFMNLKDQFSVDFRSEEEADLYADFVELTEFEIYNRLLRFEARLPDHRPEHPDFIPDERISRMSGWSACEIREEYNGQLATLLPLTDASDEHVLLFEINPRTFPTPGWFHERPVQVWIRRTDLDARNFDHVWCLIRTDA</sequence>
<dbReference type="InterPro" id="IPR015315">
    <property type="entry name" value="DUF1963"/>
</dbReference>
<name>A0A2N7RZU4_9MICC</name>
<proteinExistence type="predicted"/>